<proteinExistence type="predicted"/>
<accession>A0ACC0VKK1</accession>
<evidence type="ECO:0000313" key="1">
    <source>
        <dbReference type="EMBL" id="KAI9906454.1"/>
    </source>
</evidence>
<comment type="caution">
    <text evidence="1">The sequence shown here is derived from an EMBL/GenBank/DDBJ whole genome shotgun (WGS) entry which is preliminary data.</text>
</comment>
<sequence length="84" mass="9330">MLFMATEDHTNGWLLDIGAPSHMTPFRDDYISYRNISNPIVVTIANGARVNAVGVCDVKMVTIDGREISVTEVLSIPNLNRRLI</sequence>
<name>A0ACC0VKK1_9STRA</name>
<organism evidence="1 2">
    <name type="scientific">Peronosclerospora sorghi</name>
    <dbReference type="NCBI Taxonomy" id="230839"/>
    <lineage>
        <taxon>Eukaryota</taxon>
        <taxon>Sar</taxon>
        <taxon>Stramenopiles</taxon>
        <taxon>Oomycota</taxon>
        <taxon>Peronosporomycetes</taxon>
        <taxon>Peronosporales</taxon>
        <taxon>Peronosporaceae</taxon>
        <taxon>Peronosclerospora</taxon>
    </lineage>
</organism>
<dbReference type="EMBL" id="CM047587">
    <property type="protein sequence ID" value="KAI9906454.1"/>
    <property type="molecule type" value="Genomic_DNA"/>
</dbReference>
<reference evidence="1 2" key="1">
    <citation type="journal article" date="2022" name="bioRxiv">
        <title>The genome of the oomycete Peronosclerospora sorghi, a cosmopolitan pathogen of maize and sorghum, is inflated with dispersed pseudogenes.</title>
        <authorList>
            <person name="Fletcher K."/>
            <person name="Martin F."/>
            <person name="Isakeit T."/>
            <person name="Cavanaugh K."/>
            <person name="Magill C."/>
            <person name="Michelmore R."/>
        </authorList>
    </citation>
    <scope>NUCLEOTIDE SEQUENCE [LARGE SCALE GENOMIC DNA]</scope>
    <source>
        <strain evidence="1">P6</strain>
    </source>
</reference>
<protein>
    <submittedName>
        <fullName evidence="1">Uncharacterized protein</fullName>
    </submittedName>
</protein>
<keyword evidence="2" id="KW-1185">Reference proteome</keyword>
<dbReference type="Proteomes" id="UP001163321">
    <property type="component" value="Chromosome 8"/>
</dbReference>
<evidence type="ECO:0000313" key="2">
    <source>
        <dbReference type="Proteomes" id="UP001163321"/>
    </source>
</evidence>
<gene>
    <name evidence="1" type="ORF">PsorP6_002950</name>
</gene>